<evidence type="ECO:0000259" key="1">
    <source>
        <dbReference type="Pfam" id="PF13961"/>
    </source>
</evidence>
<sequence length="90" mass="10595">MALHLQVEKLRGLDNYKAWSMTVRSYLETEDLWAVVEHGPDGSEEDGHKDRRAKFIILCLTDTKICQFMAIIRTSRDLWGYLKKQHSMIR</sequence>
<evidence type="ECO:0000313" key="3">
    <source>
        <dbReference type="RefSeq" id="XP_019893983.2"/>
    </source>
</evidence>
<feature type="domain" description="DUF4219" evidence="1">
    <location>
        <begin position="14"/>
        <end position="37"/>
    </location>
</feature>
<dbReference type="GeneID" id="101899493"/>
<dbReference type="OrthoDB" id="422839at2759"/>
<dbReference type="KEGG" id="mde:101899493"/>
<dbReference type="Proteomes" id="UP001652621">
    <property type="component" value="Unplaced"/>
</dbReference>
<keyword evidence="2" id="KW-1185">Reference proteome</keyword>
<reference evidence="3" key="1">
    <citation type="submission" date="2025-08" db="UniProtKB">
        <authorList>
            <consortium name="RefSeq"/>
        </authorList>
    </citation>
    <scope>IDENTIFICATION</scope>
    <source>
        <strain evidence="3">Aabys</strain>
        <tissue evidence="3">Whole body</tissue>
    </source>
</reference>
<gene>
    <name evidence="3" type="primary">LOC101899493</name>
</gene>
<dbReference type="Pfam" id="PF13961">
    <property type="entry name" value="DUF4219"/>
    <property type="match status" value="1"/>
</dbReference>
<proteinExistence type="predicted"/>
<accession>A0A9J7DJ19</accession>
<protein>
    <submittedName>
        <fullName evidence="3">Uncharacterized protein LOC101899493</fullName>
    </submittedName>
</protein>
<evidence type="ECO:0000313" key="2">
    <source>
        <dbReference type="Proteomes" id="UP001652621"/>
    </source>
</evidence>
<dbReference type="VEuPathDB" id="VectorBase:MDOMA2_004517"/>
<dbReference type="AlphaFoldDB" id="A0A9J7DJ19"/>
<dbReference type="InterPro" id="IPR025314">
    <property type="entry name" value="DUF4219"/>
</dbReference>
<name>A0A9J7DJ19_MUSDO</name>
<organism evidence="2 3">
    <name type="scientific">Musca domestica</name>
    <name type="common">House fly</name>
    <dbReference type="NCBI Taxonomy" id="7370"/>
    <lineage>
        <taxon>Eukaryota</taxon>
        <taxon>Metazoa</taxon>
        <taxon>Ecdysozoa</taxon>
        <taxon>Arthropoda</taxon>
        <taxon>Hexapoda</taxon>
        <taxon>Insecta</taxon>
        <taxon>Pterygota</taxon>
        <taxon>Neoptera</taxon>
        <taxon>Endopterygota</taxon>
        <taxon>Diptera</taxon>
        <taxon>Brachycera</taxon>
        <taxon>Muscomorpha</taxon>
        <taxon>Muscoidea</taxon>
        <taxon>Muscidae</taxon>
        <taxon>Musca</taxon>
    </lineage>
</organism>
<dbReference type="RefSeq" id="XP_019893983.2">
    <property type="nucleotide sequence ID" value="XM_020038424.2"/>
</dbReference>